<dbReference type="EMBL" id="LT629750">
    <property type="protein sequence ID" value="SDT01529.1"/>
    <property type="molecule type" value="Genomic_DNA"/>
</dbReference>
<sequence>MMGRLKSDQGQLFYEFHLSDAIPEDHLVRKIDAALDLSWLRNELAPHYSSMGRPSIDPELMIRMLVVGYVFAIRSERLICREVQVNLAYRWFCKLGIEDAVPDHSAFSRARNERFREGDVFRRMFERVVEACIAAGLVGGKAFAVDASLIQADANKQRSIAGGDWRRDRDPARSSRAVKEYLTTLDDTAWGAATDVVPKFVSPSDPAAQWTGAHKGPAFFAYSDNYLIDVKFGVIVDVEASRAIRQAEVGAARTMIERTEERFGLKPERLAADTAYGAAPMLNWLVETKGIAPHIPVNDKSKRDDGTFSRNDFQYDSTSDLYHCPGGKQLRTSGTVHEGKTLLYRASKLDCDACPLKPQCCPKEPSRKIPRDIHERARDVARSLAGTDGFERSRYERKKIEMRFAHLKRILKLGRLRLRGPRGAQDEFVLAAIAQNLRRLASLVTRPPPTRALCIA</sequence>
<evidence type="ECO:0000259" key="1">
    <source>
        <dbReference type="Pfam" id="PF05598"/>
    </source>
</evidence>
<accession>A0A1H1WZ82</accession>
<dbReference type="PANTHER" id="PTHR33408:SF2">
    <property type="entry name" value="TRANSPOSASE DDE DOMAIN-CONTAINING PROTEIN"/>
    <property type="match status" value="1"/>
</dbReference>
<keyword evidence="4" id="KW-1185">Reference proteome</keyword>
<protein>
    <submittedName>
        <fullName evidence="3">Transposase</fullName>
    </submittedName>
</protein>
<dbReference type="InterPro" id="IPR008490">
    <property type="entry name" value="Transposase_InsH_N"/>
</dbReference>
<evidence type="ECO:0000259" key="2">
    <source>
        <dbReference type="Pfam" id="PF13751"/>
    </source>
</evidence>
<organism evidence="3 4">
    <name type="scientific">Bradyrhizobium canariense</name>
    <dbReference type="NCBI Taxonomy" id="255045"/>
    <lineage>
        <taxon>Bacteria</taxon>
        <taxon>Pseudomonadati</taxon>
        <taxon>Pseudomonadota</taxon>
        <taxon>Alphaproteobacteria</taxon>
        <taxon>Hyphomicrobiales</taxon>
        <taxon>Nitrobacteraceae</taxon>
        <taxon>Bradyrhizobium</taxon>
    </lineage>
</organism>
<gene>
    <name evidence="3" type="ORF">SAMN05444158_4050</name>
</gene>
<feature type="domain" description="Transposase InsH N-terminal" evidence="1">
    <location>
        <begin position="17"/>
        <end position="112"/>
    </location>
</feature>
<evidence type="ECO:0000313" key="3">
    <source>
        <dbReference type="EMBL" id="SDT01529.1"/>
    </source>
</evidence>
<dbReference type="RefSeq" id="WP_146688539.1">
    <property type="nucleotide sequence ID" value="NZ_LT629750.1"/>
</dbReference>
<proteinExistence type="predicted"/>
<dbReference type="InterPro" id="IPR025668">
    <property type="entry name" value="Tnp_DDE_dom"/>
</dbReference>
<dbReference type="AlphaFoldDB" id="A0A1H1WZ82"/>
<dbReference type="Proteomes" id="UP000243904">
    <property type="component" value="Chromosome I"/>
</dbReference>
<reference evidence="4" key="1">
    <citation type="submission" date="2016-10" db="EMBL/GenBank/DDBJ databases">
        <authorList>
            <person name="Varghese N."/>
            <person name="Submissions S."/>
        </authorList>
    </citation>
    <scope>NUCLEOTIDE SEQUENCE [LARGE SCALE GENOMIC DNA]</scope>
    <source>
        <strain evidence="4">GAS369</strain>
    </source>
</reference>
<evidence type="ECO:0000313" key="4">
    <source>
        <dbReference type="Proteomes" id="UP000243904"/>
    </source>
</evidence>
<dbReference type="PANTHER" id="PTHR33408">
    <property type="entry name" value="TRANSPOSASE"/>
    <property type="match status" value="1"/>
</dbReference>
<dbReference type="Pfam" id="PF05598">
    <property type="entry name" value="DUF772"/>
    <property type="match status" value="1"/>
</dbReference>
<name>A0A1H1WZ82_9BRAD</name>
<feature type="domain" description="Transposase DDE" evidence="2">
    <location>
        <begin position="324"/>
        <end position="441"/>
    </location>
</feature>
<dbReference type="Pfam" id="PF13751">
    <property type="entry name" value="DDE_Tnp_1_6"/>
    <property type="match status" value="1"/>
</dbReference>